<dbReference type="PANTHER" id="PTHR30137:SF8">
    <property type="entry name" value="BLR5498 PROTEIN"/>
    <property type="match status" value="1"/>
</dbReference>
<dbReference type="Pfam" id="PF00296">
    <property type="entry name" value="Bac_luciferase"/>
    <property type="match status" value="1"/>
</dbReference>
<keyword evidence="5" id="KW-1185">Reference proteome</keyword>
<dbReference type="InterPro" id="IPR011251">
    <property type="entry name" value="Luciferase-like_dom"/>
</dbReference>
<comment type="caution">
    <text evidence="4">The sequence shown here is derived from an EMBL/GenBank/DDBJ whole genome shotgun (WGS) entry which is preliminary data.</text>
</comment>
<dbReference type="PANTHER" id="PTHR30137">
    <property type="entry name" value="LUCIFERASE-LIKE MONOOXYGENASE"/>
    <property type="match status" value="1"/>
</dbReference>
<dbReference type="SUPFAM" id="SSF51679">
    <property type="entry name" value="Bacterial luciferase-like"/>
    <property type="match status" value="1"/>
</dbReference>
<dbReference type="Proteomes" id="UP000252585">
    <property type="component" value="Unassembled WGS sequence"/>
</dbReference>
<keyword evidence="2 4" id="KW-0503">Monooxygenase</keyword>
<evidence type="ECO:0000313" key="5">
    <source>
        <dbReference type="Proteomes" id="UP000252585"/>
    </source>
</evidence>
<proteinExistence type="predicted"/>
<evidence type="ECO:0000256" key="2">
    <source>
        <dbReference type="ARBA" id="ARBA00023033"/>
    </source>
</evidence>
<dbReference type="Gene3D" id="3.20.20.30">
    <property type="entry name" value="Luciferase-like domain"/>
    <property type="match status" value="1"/>
</dbReference>
<dbReference type="AlphaFoldDB" id="A0A368Y1B3"/>
<sequence>MSFEFGIFTLTERIPNLSTKTIPSYKERIDEIVEMGVYAEELGLDIFGVGEHHRLDYAVSSPQMVLAAIAQATKNIRLTAMTTVLNTTDPVRAFEDFATLDLLSNGRAEFTAGRGAFVESFPLFGYDERDYDSLFEEHLELFLALTKNEKITWDGKYRSSLVDAEISPRPIQETLPTWVGVGGTIESAIRAGNYGCHLAVALISGVTIRYQALISAFKDARNSSDQRISLNGHTFIRETKTEIEQLFYPHYANYWKFLSSINGGGQMNVSRTDMKFITSPESSLFVGTPDQIVEKILYQHELFGHDRFVAQVDIGGQSKENIFQTMELLATEVAPKVKEKLKK</sequence>
<dbReference type="OrthoDB" id="9776438at2"/>
<organism evidence="4 5">
    <name type="scientific">Saliterribacillus persicus</name>
    <dbReference type="NCBI Taxonomy" id="930114"/>
    <lineage>
        <taxon>Bacteria</taxon>
        <taxon>Bacillati</taxon>
        <taxon>Bacillota</taxon>
        <taxon>Bacilli</taxon>
        <taxon>Bacillales</taxon>
        <taxon>Bacillaceae</taxon>
        <taxon>Saliterribacillus</taxon>
    </lineage>
</organism>
<evidence type="ECO:0000313" key="4">
    <source>
        <dbReference type="EMBL" id="RCW72034.1"/>
    </source>
</evidence>
<evidence type="ECO:0000256" key="1">
    <source>
        <dbReference type="ARBA" id="ARBA00023002"/>
    </source>
</evidence>
<accession>A0A368Y1B3</accession>
<keyword evidence="1" id="KW-0560">Oxidoreductase</keyword>
<evidence type="ECO:0000259" key="3">
    <source>
        <dbReference type="Pfam" id="PF00296"/>
    </source>
</evidence>
<dbReference type="GO" id="GO:0016705">
    <property type="term" value="F:oxidoreductase activity, acting on paired donors, with incorporation or reduction of molecular oxygen"/>
    <property type="evidence" value="ECO:0007669"/>
    <property type="project" value="InterPro"/>
</dbReference>
<dbReference type="InterPro" id="IPR036661">
    <property type="entry name" value="Luciferase-like_sf"/>
</dbReference>
<gene>
    <name evidence="4" type="ORF">DFR57_105219</name>
</gene>
<name>A0A368Y1B3_9BACI</name>
<protein>
    <submittedName>
        <fullName evidence="4">Alkanesulfonate monooxygenase SsuD/methylene tetrahydromethanopterin reductase-like flavin-dependent oxidoreductase (Luciferase family)</fullName>
    </submittedName>
</protein>
<dbReference type="RefSeq" id="WP_114352579.1">
    <property type="nucleotide sequence ID" value="NZ_QPJJ01000005.1"/>
</dbReference>
<feature type="domain" description="Luciferase-like" evidence="3">
    <location>
        <begin position="4"/>
        <end position="304"/>
    </location>
</feature>
<reference evidence="4 5" key="1">
    <citation type="submission" date="2018-07" db="EMBL/GenBank/DDBJ databases">
        <title>Genomic Encyclopedia of Type Strains, Phase IV (KMG-IV): sequencing the most valuable type-strain genomes for metagenomic binning, comparative biology and taxonomic classification.</title>
        <authorList>
            <person name="Goeker M."/>
        </authorList>
    </citation>
    <scope>NUCLEOTIDE SEQUENCE [LARGE SCALE GENOMIC DNA]</scope>
    <source>
        <strain evidence="4 5">DSM 27696</strain>
    </source>
</reference>
<dbReference type="EMBL" id="QPJJ01000005">
    <property type="protein sequence ID" value="RCW72034.1"/>
    <property type="molecule type" value="Genomic_DNA"/>
</dbReference>
<dbReference type="GO" id="GO:0004497">
    <property type="term" value="F:monooxygenase activity"/>
    <property type="evidence" value="ECO:0007669"/>
    <property type="project" value="UniProtKB-KW"/>
</dbReference>
<dbReference type="GO" id="GO:0005829">
    <property type="term" value="C:cytosol"/>
    <property type="evidence" value="ECO:0007669"/>
    <property type="project" value="TreeGrafter"/>
</dbReference>
<dbReference type="InterPro" id="IPR050766">
    <property type="entry name" value="Bact_Lucif_Oxidored"/>
</dbReference>